<dbReference type="EMBL" id="CAJNDS010002290">
    <property type="protein sequence ID" value="CAE7412991.1"/>
    <property type="molecule type" value="Genomic_DNA"/>
</dbReference>
<keyword evidence="3" id="KW-1185">Reference proteome</keyword>
<evidence type="ECO:0000313" key="3">
    <source>
        <dbReference type="Proteomes" id="UP000604046"/>
    </source>
</evidence>
<feature type="compositionally biased region" description="Basic and acidic residues" evidence="1">
    <location>
        <begin position="299"/>
        <end position="320"/>
    </location>
</feature>
<protein>
    <submittedName>
        <fullName evidence="2">Uncharacterized protein</fullName>
    </submittedName>
</protein>
<evidence type="ECO:0000313" key="2">
    <source>
        <dbReference type="EMBL" id="CAE7412991.1"/>
    </source>
</evidence>
<name>A0A812R118_9DINO</name>
<sequence>MAGWTQWWQECGDQTSHQVWSDQWLSDQDWSGHGQTSNGWTWDGRTSAGHGYQPHVPQGQQEWPSQQGQAHPQVQPGMQGQQQRPLPEQVKEEQPEDKDNGVASCRDAPRVRKTTPGPKDASQERREKIHKLTLENKALRDQLSDVRSHHEVEKKVMKMEQDEAIRKKEDDCKSRVAAKDEQIDKLSKDFLSQSEQITSQKGEIVGLKEAVAAKDKLLQEWQACHADWVKLLQDKDTDLCKSRDETEKAKKDGDESVQKVTKEFQARLEKSEKELRATTEKLQGVTAASKALAQKKDKKANADKQALKAKDEKQGKRTDTAAKVTEAAGSEDC</sequence>
<feature type="region of interest" description="Disordered" evidence="1">
    <location>
        <begin position="288"/>
        <end position="333"/>
    </location>
</feature>
<comment type="caution">
    <text evidence="2">The sequence shown here is derived from an EMBL/GenBank/DDBJ whole genome shotgun (WGS) entry which is preliminary data.</text>
</comment>
<dbReference type="AlphaFoldDB" id="A0A812R118"/>
<dbReference type="Proteomes" id="UP000604046">
    <property type="component" value="Unassembled WGS sequence"/>
</dbReference>
<proteinExistence type="predicted"/>
<gene>
    <name evidence="2" type="ORF">SNAT2548_LOCUS22462</name>
</gene>
<organism evidence="2 3">
    <name type="scientific">Symbiodinium natans</name>
    <dbReference type="NCBI Taxonomy" id="878477"/>
    <lineage>
        <taxon>Eukaryota</taxon>
        <taxon>Sar</taxon>
        <taxon>Alveolata</taxon>
        <taxon>Dinophyceae</taxon>
        <taxon>Suessiales</taxon>
        <taxon>Symbiodiniaceae</taxon>
        <taxon>Symbiodinium</taxon>
    </lineage>
</organism>
<accession>A0A812R118</accession>
<feature type="region of interest" description="Disordered" evidence="1">
    <location>
        <begin position="27"/>
        <end position="128"/>
    </location>
</feature>
<dbReference type="OrthoDB" id="412376at2759"/>
<evidence type="ECO:0000256" key="1">
    <source>
        <dbReference type="SAM" id="MobiDB-lite"/>
    </source>
</evidence>
<reference evidence="2" key="1">
    <citation type="submission" date="2021-02" db="EMBL/GenBank/DDBJ databases">
        <authorList>
            <person name="Dougan E. K."/>
            <person name="Rhodes N."/>
            <person name="Thang M."/>
            <person name="Chan C."/>
        </authorList>
    </citation>
    <scope>NUCLEOTIDE SEQUENCE</scope>
</reference>
<feature type="compositionally biased region" description="Polar residues" evidence="1">
    <location>
        <begin position="27"/>
        <end position="40"/>
    </location>
</feature>
<feature type="compositionally biased region" description="Basic and acidic residues" evidence="1">
    <location>
        <begin position="89"/>
        <end position="100"/>
    </location>
</feature>
<feature type="compositionally biased region" description="Low complexity" evidence="1">
    <location>
        <begin position="57"/>
        <end position="87"/>
    </location>
</feature>